<gene>
    <name evidence="2" type="ORF">C2845_PM14G09510</name>
</gene>
<keyword evidence="3" id="KW-1185">Reference proteome</keyword>
<dbReference type="AlphaFoldDB" id="A0A3L6PRA7"/>
<feature type="region of interest" description="Disordered" evidence="1">
    <location>
        <begin position="1"/>
        <end position="25"/>
    </location>
</feature>
<reference evidence="3" key="1">
    <citation type="journal article" date="2019" name="Nat. Commun.">
        <title>The genome of broomcorn millet.</title>
        <authorList>
            <person name="Zou C."/>
            <person name="Miki D."/>
            <person name="Li D."/>
            <person name="Tang Q."/>
            <person name="Xiao L."/>
            <person name="Rajput S."/>
            <person name="Deng P."/>
            <person name="Jia W."/>
            <person name="Huang R."/>
            <person name="Zhang M."/>
            <person name="Sun Y."/>
            <person name="Hu J."/>
            <person name="Fu X."/>
            <person name="Schnable P.S."/>
            <person name="Li F."/>
            <person name="Zhang H."/>
            <person name="Feng B."/>
            <person name="Zhu X."/>
            <person name="Liu R."/>
            <person name="Schnable J.C."/>
            <person name="Zhu J.-K."/>
            <person name="Zhang H."/>
        </authorList>
    </citation>
    <scope>NUCLEOTIDE SEQUENCE [LARGE SCALE GENOMIC DNA]</scope>
</reference>
<organism evidence="2 3">
    <name type="scientific">Panicum miliaceum</name>
    <name type="common">Proso millet</name>
    <name type="synonym">Broomcorn millet</name>
    <dbReference type="NCBI Taxonomy" id="4540"/>
    <lineage>
        <taxon>Eukaryota</taxon>
        <taxon>Viridiplantae</taxon>
        <taxon>Streptophyta</taxon>
        <taxon>Embryophyta</taxon>
        <taxon>Tracheophyta</taxon>
        <taxon>Spermatophyta</taxon>
        <taxon>Magnoliopsida</taxon>
        <taxon>Liliopsida</taxon>
        <taxon>Poales</taxon>
        <taxon>Poaceae</taxon>
        <taxon>PACMAD clade</taxon>
        <taxon>Panicoideae</taxon>
        <taxon>Panicodae</taxon>
        <taxon>Paniceae</taxon>
        <taxon>Panicinae</taxon>
        <taxon>Panicum</taxon>
        <taxon>Panicum sect. Panicum</taxon>
    </lineage>
</organism>
<dbReference type="Proteomes" id="UP000275267">
    <property type="component" value="Unassembled WGS sequence"/>
</dbReference>
<feature type="region of interest" description="Disordered" evidence="1">
    <location>
        <begin position="60"/>
        <end position="162"/>
    </location>
</feature>
<dbReference type="EMBL" id="PQIB02000016">
    <property type="protein sequence ID" value="RLM61337.1"/>
    <property type="molecule type" value="Genomic_DNA"/>
</dbReference>
<name>A0A3L6PRA7_PANMI</name>
<feature type="compositionally biased region" description="Low complexity" evidence="1">
    <location>
        <begin position="133"/>
        <end position="154"/>
    </location>
</feature>
<accession>A0A3L6PRA7</accession>
<evidence type="ECO:0000256" key="1">
    <source>
        <dbReference type="SAM" id="MobiDB-lite"/>
    </source>
</evidence>
<proteinExistence type="predicted"/>
<evidence type="ECO:0000313" key="3">
    <source>
        <dbReference type="Proteomes" id="UP000275267"/>
    </source>
</evidence>
<comment type="caution">
    <text evidence="2">The sequence shown here is derived from an EMBL/GenBank/DDBJ whole genome shotgun (WGS) entry which is preliminary data.</text>
</comment>
<evidence type="ECO:0000313" key="2">
    <source>
        <dbReference type="EMBL" id="RLM61337.1"/>
    </source>
</evidence>
<sequence>MAKSSKDEKTNDSSGSENESEVRTYDDLVLEVDTLNFALDNRNKLIKDTKVQGATWRSMVQGEGQVKGSGMNASRLGPRDPKKPGGVTVGPHGAWTNKGARGKDATALGRVGKDVAKSSRRRVRWARAKDSKASSAADAGHASSSARSRGGQADMEGFGGLGLKTTPLDGFPVSAAKSGADLALSRSRWRARGAIAKLASR</sequence>
<protein>
    <submittedName>
        <fullName evidence="2">Uncharacterized protein</fullName>
    </submittedName>
</protein>
<feature type="compositionally biased region" description="Basic and acidic residues" evidence="1">
    <location>
        <begin position="1"/>
        <end position="11"/>
    </location>
</feature>